<evidence type="ECO:0000313" key="2">
    <source>
        <dbReference type="EMBL" id="CAL6027378.1"/>
    </source>
</evidence>
<proteinExistence type="predicted"/>
<sequence length="1980" mass="225045">MLILINYFLQASTMSGCGWMTLGRIWQPNAPCVFDDVIDMGTWQNYGLSLSGNSAGIDMSVVNINTLPQDIRFKLCTTDPVSGKETCYQELSHSLGQLTDEASIQNAVLVVNVSIDCEQKETPTKKLFVSIFDGIAGQINNISVVGQVHLKNLDVNTYDEVLLSTLFGNVTLTDTDRLMNGTDGLNGRLQTIFSSLRFIVNDTYEVRQTAEGKIVLKSLTPLLPHITNETYLNKIHLLTCFDSMTKSDDETVTNIPYIPSALDEELNKKVVDENLTTTEDVTIYLAPLYGPKQITGFDIYVQEVPQSILAVVKTYTTIDMTIQDSFTDATYTIPATIGFNMTEHPNAFHDLYGRALVKSIELSHETEGLSERFYSKEGIPQDIQDPEDTSIKVYTSNTKTVALWEGHILVCQDGKLFDVMKKSCVDKCKIGEFRFLSICGSSCPKGFNTIYKDDITHCYFECPVQAGYVNPTLPAHGQKCQLCQEPLVATKSGCSAQQGYLFNLGYFATCPEGTILSIDQLTCLEPKSISDCPLGMKLIDMSDHPYHISNGYKYYSYCTDKISLYGGLHRMMNAQRHLTDVYHWKCLKNSIQFSNGTCFFSPTYEPALQDCVTTSSVDVFASISYTQAAQNETVGDVLICEPICGNGFVEVDGACVKECPVPLYMQERFGSCNPCISNVYDNGTYFNLDTKHCNIECSNFTIDVDHSENGSQLDTTPKLCLEGCTGKYPKHWVRNYTALDNTIKTHWQCLKKCSDVNLLDNDGECVEMCPLGKLISEDGTTCLEKCPTTIGADGQPREGFYRVMLRNGTLYDDTGKMSQGQCFTNPVCSQDLQTIDKKVHNISFRCMDTCPVSPRVTIATRHFTCVPFDECKFVDRYPKPLFCEEKTDPNHCPYYRKIDLITDRKVYDCQTVECENNERIYDTQECVLSCYNHDQFQSVSIDGKIGRYCVNQCIDPNNYYSKVYQLNGLPSVLLDPTKQQAFEYQCQACPFPKGKWLNPKPLFNNSVVYTEMQCEDSCYFITGSYDYFGNEKDQMCTNCTYLDTQYSPPMCVDTCEVFMMAPAALNKKICIDKCPENNYIHIVNGVKECVSSCKAIGMAVTNDGIYCAGECVFYRYQKQEFFCYDKCLIYDMQLQIDNKTYCFPDCGYQNYDPVADKCVDKCPNGTYSYYRLCLNACPSGYKNICGQCILNKIYKCQENTNNDDNQCVSSCKELGMAVSNDGIYCVDECEHYYRSQKQEYYCFETCLENDNYINFLNRSYCYPNCGSQIYDSINDMCVDSCPTNTYYFYSLCLDTCPPGYTNSDNKCIMDQVDKCPENQYVHTTNGVDECVQSCKDIGMAVSNDGIYCVDECDCFYRMQNYEYFCHDICENNDKYLQIQQMANKIYCYPDCGNQNYDPVSDKCVDICPITSFYNLCLNACSTGYTNINNQCILNKIYKCQENTNNDDNQCVSSCKELGMAVSNDGIYCVDECEHYYRSQKQEYYCFETCLENDNYINFLNRSYCYPNCGSQIYDSINDMCVDSCPTNTYYFYSLCLDTCPPGYTNSDNKCIMDQVDKCPENQYVHTTNGVDECVQSCKDIGMAVSNDGIYCVDECDCFYRMQNYEYFCHDICENNDKYLQIQQMANKIYCYPDCGNQNYDPVSDKCVDICPITSFYNLCLNACSTGYTNINNQCVIGSNEQGCASYTIDVSHSQNGNQFDESPEICLPGCTEESGYPKHWERKYIAMDQTEKTHWQCLKKCSDVKLLDNDGECVEMCPLGKLINEDGTTCLTQCPTTIGADGKPREGFYRVMLRNGTLYDDTGKMWQGQCFTSPACSEDLQTIDKKVHNISFRCMDTCPVSPRVTIATRHFTCVPFDECKFVDRYPKPLFCEEKTDPNHCPYYRKIDLITDRKVYDCQTVECENNERIYDTQECVLSCYALLQYEIILNNKMVCKPCPSEAPFNQTTNICTCDGKKEFLPNENKCRQKCTRKTFFNKITQ</sequence>
<accession>A0AA86UBA3</accession>
<evidence type="ECO:0000313" key="1">
    <source>
        <dbReference type="EMBL" id="CAI9950950.1"/>
    </source>
</evidence>
<dbReference type="EMBL" id="CATOUU010000819">
    <property type="protein sequence ID" value="CAI9950950.1"/>
    <property type="molecule type" value="Genomic_DNA"/>
</dbReference>
<evidence type="ECO:0000313" key="3">
    <source>
        <dbReference type="Proteomes" id="UP001642409"/>
    </source>
</evidence>
<name>A0AA86UBA3_9EUKA</name>
<protein>
    <submittedName>
        <fullName evidence="1">Uncharacterized protein</fullName>
    </submittedName>
</protein>
<reference evidence="1" key="1">
    <citation type="submission" date="2023-06" db="EMBL/GenBank/DDBJ databases">
        <authorList>
            <person name="Kurt Z."/>
        </authorList>
    </citation>
    <scope>NUCLEOTIDE SEQUENCE</scope>
</reference>
<comment type="caution">
    <text evidence="1">The sequence shown here is derived from an EMBL/GenBank/DDBJ whole genome shotgun (WGS) entry which is preliminary data.</text>
</comment>
<dbReference type="Proteomes" id="UP001642409">
    <property type="component" value="Unassembled WGS sequence"/>
</dbReference>
<gene>
    <name evidence="2" type="ORF">HINF_LOCUS31298</name>
    <name evidence="1" type="ORF">HINF_LOCUS38595</name>
</gene>
<organism evidence="1">
    <name type="scientific">Hexamita inflata</name>
    <dbReference type="NCBI Taxonomy" id="28002"/>
    <lineage>
        <taxon>Eukaryota</taxon>
        <taxon>Metamonada</taxon>
        <taxon>Diplomonadida</taxon>
        <taxon>Hexamitidae</taxon>
        <taxon>Hexamitinae</taxon>
        <taxon>Hexamita</taxon>
    </lineage>
</organism>
<keyword evidence="3" id="KW-1185">Reference proteome</keyword>
<reference evidence="2 3" key="2">
    <citation type="submission" date="2024-07" db="EMBL/GenBank/DDBJ databases">
        <authorList>
            <person name="Akdeniz Z."/>
        </authorList>
    </citation>
    <scope>NUCLEOTIDE SEQUENCE [LARGE SCALE GENOMIC DNA]</scope>
</reference>
<dbReference type="EMBL" id="CAXDID020000104">
    <property type="protein sequence ID" value="CAL6027378.1"/>
    <property type="molecule type" value="Genomic_DNA"/>
</dbReference>